<keyword evidence="7" id="KW-1185">Reference proteome</keyword>
<sequence length="99" mass="11603">MTNSENNQLNNETNDYWWANVCHISSIAGYIIVANLSFTHIFNFKFAFSFWHSITTNLINLLLPIIIWKHKKSLSDFVNQQGKSVINFQLFLLGYRSLF</sequence>
<dbReference type="Proteomes" id="UP000320055">
    <property type="component" value="Unassembled WGS sequence"/>
</dbReference>
<protein>
    <submittedName>
        <fullName evidence="6">Uncharacterized protein</fullName>
    </submittedName>
</protein>
<feature type="transmembrane region" description="Helical" evidence="5">
    <location>
        <begin position="16"/>
        <end position="38"/>
    </location>
</feature>
<dbReference type="OrthoDB" id="9808930at2"/>
<gene>
    <name evidence="6" type="ORF">H1P_10023</name>
</gene>
<reference evidence="6 7" key="1">
    <citation type="submission" date="2019-01" db="EMBL/GenBank/DDBJ databases">
        <authorList>
            <person name="Brito A."/>
        </authorList>
    </citation>
    <scope>NUCLEOTIDE SEQUENCE [LARGE SCALE GENOMIC DNA]</scope>
    <source>
        <strain evidence="6">1</strain>
    </source>
</reference>
<proteinExistence type="predicted"/>
<evidence type="ECO:0000256" key="5">
    <source>
        <dbReference type="SAM" id="Phobius"/>
    </source>
</evidence>
<organism evidence="6 7">
    <name type="scientific">Hyella patelloides LEGE 07179</name>
    <dbReference type="NCBI Taxonomy" id="945734"/>
    <lineage>
        <taxon>Bacteria</taxon>
        <taxon>Bacillati</taxon>
        <taxon>Cyanobacteriota</taxon>
        <taxon>Cyanophyceae</taxon>
        <taxon>Pleurocapsales</taxon>
        <taxon>Hyellaceae</taxon>
        <taxon>Hyella</taxon>
    </lineage>
</organism>
<keyword evidence="4 5" id="KW-0472">Membrane</keyword>
<accession>A0A563VII8</accession>
<evidence type="ECO:0000313" key="6">
    <source>
        <dbReference type="EMBL" id="VEP11238.1"/>
    </source>
</evidence>
<dbReference type="AlphaFoldDB" id="A0A563VII8"/>
<evidence type="ECO:0000256" key="1">
    <source>
        <dbReference type="ARBA" id="ARBA00004141"/>
    </source>
</evidence>
<evidence type="ECO:0000256" key="4">
    <source>
        <dbReference type="ARBA" id="ARBA00023136"/>
    </source>
</evidence>
<keyword evidence="3 5" id="KW-1133">Transmembrane helix</keyword>
<evidence type="ECO:0000313" key="7">
    <source>
        <dbReference type="Proteomes" id="UP000320055"/>
    </source>
</evidence>
<keyword evidence="2 5" id="KW-0812">Transmembrane</keyword>
<evidence type="ECO:0000256" key="2">
    <source>
        <dbReference type="ARBA" id="ARBA00022692"/>
    </source>
</evidence>
<dbReference type="EMBL" id="CAACVJ010000001">
    <property type="protein sequence ID" value="VEP11238.1"/>
    <property type="molecule type" value="Genomic_DNA"/>
</dbReference>
<evidence type="ECO:0000256" key="3">
    <source>
        <dbReference type="ARBA" id="ARBA00022989"/>
    </source>
</evidence>
<feature type="transmembrane region" description="Helical" evidence="5">
    <location>
        <begin position="50"/>
        <end position="68"/>
    </location>
</feature>
<dbReference type="InterPro" id="IPR019109">
    <property type="entry name" value="MamF_MmsF"/>
</dbReference>
<name>A0A563VII8_9CYAN</name>
<comment type="subcellular location">
    <subcellularLocation>
        <location evidence="1">Membrane</location>
        <topology evidence="1">Multi-pass membrane protein</topology>
    </subcellularLocation>
</comment>
<dbReference type="Pfam" id="PF09685">
    <property type="entry name" value="MamF_MmsF"/>
    <property type="match status" value="1"/>
</dbReference>